<dbReference type="RefSeq" id="WP_091237929.1">
    <property type="nucleotide sequence ID" value="NZ_FNAG01000001.1"/>
</dbReference>
<evidence type="ECO:0000256" key="2">
    <source>
        <dbReference type="ARBA" id="ARBA00022517"/>
    </source>
</evidence>
<comment type="function">
    <text evidence="8">Single strand-specific metallo-endoribonuclease involved in late-stage 70S ribosome quality control and in maturation of the 3' terminus of the 16S rRNA.</text>
</comment>
<keyword evidence="10" id="KW-1185">Reference proteome</keyword>
<evidence type="ECO:0000256" key="8">
    <source>
        <dbReference type="HAMAP-Rule" id="MF_00009"/>
    </source>
</evidence>
<dbReference type="GO" id="GO:0004222">
    <property type="term" value="F:metalloendopeptidase activity"/>
    <property type="evidence" value="ECO:0007669"/>
    <property type="project" value="InterPro"/>
</dbReference>
<keyword evidence="2 8" id="KW-0690">Ribosome biogenesis</keyword>
<comment type="subcellular location">
    <subcellularLocation>
        <location evidence="8">Cytoplasm</location>
    </subcellularLocation>
</comment>
<dbReference type="GO" id="GO:0006364">
    <property type="term" value="P:rRNA processing"/>
    <property type="evidence" value="ECO:0007669"/>
    <property type="project" value="UniProtKB-UniRule"/>
</dbReference>
<keyword evidence="8" id="KW-0963">Cytoplasm</keyword>
<evidence type="ECO:0000256" key="4">
    <source>
        <dbReference type="ARBA" id="ARBA00022723"/>
    </source>
</evidence>
<dbReference type="HAMAP" id="MF_00009">
    <property type="entry name" value="Endoribonucl_YbeY"/>
    <property type="match status" value="1"/>
</dbReference>
<dbReference type="GO" id="GO:0005737">
    <property type="term" value="C:cytoplasm"/>
    <property type="evidence" value="ECO:0007669"/>
    <property type="project" value="UniProtKB-SubCell"/>
</dbReference>
<keyword evidence="4 8" id="KW-0479">Metal-binding</keyword>
<dbReference type="Gene3D" id="3.40.390.30">
    <property type="entry name" value="Metalloproteases ('zincins'), catalytic domain"/>
    <property type="match status" value="1"/>
</dbReference>
<dbReference type="GO" id="GO:0004521">
    <property type="term" value="F:RNA endonuclease activity"/>
    <property type="evidence" value="ECO:0007669"/>
    <property type="project" value="UniProtKB-UniRule"/>
</dbReference>
<accession>A0A1G6S3E6</accession>
<dbReference type="PROSITE" id="PS01306">
    <property type="entry name" value="UPF0054"/>
    <property type="match status" value="1"/>
</dbReference>
<dbReference type="AlphaFoldDB" id="A0A1G6S3E6"/>
<protein>
    <recommendedName>
        <fullName evidence="8">Endoribonuclease YbeY</fullName>
        <ecNumber evidence="8">3.1.-.-</ecNumber>
    </recommendedName>
</protein>
<dbReference type="Pfam" id="PF02130">
    <property type="entry name" value="YbeY"/>
    <property type="match status" value="1"/>
</dbReference>
<dbReference type="PANTHER" id="PTHR46986:SF1">
    <property type="entry name" value="ENDORIBONUCLEASE YBEY, CHLOROPLASTIC"/>
    <property type="match status" value="1"/>
</dbReference>
<dbReference type="InterPro" id="IPR002036">
    <property type="entry name" value="YbeY"/>
</dbReference>
<dbReference type="GO" id="GO:0008270">
    <property type="term" value="F:zinc ion binding"/>
    <property type="evidence" value="ECO:0007669"/>
    <property type="project" value="UniProtKB-UniRule"/>
</dbReference>
<evidence type="ECO:0000256" key="6">
    <source>
        <dbReference type="ARBA" id="ARBA00022801"/>
    </source>
</evidence>
<dbReference type="NCBIfam" id="TIGR00043">
    <property type="entry name" value="rRNA maturation RNase YbeY"/>
    <property type="match status" value="1"/>
</dbReference>
<dbReference type="SUPFAM" id="SSF55486">
    <property type="entry name" value="Metalloproteases ('zincins'), catalytic domain"/>
    <property type="match status" value="1"/>
</dbReference>
<comment type="cofactor">
    <cofactor evidence="8">
        <name>Zn(2+)</name>
        <dbReference type="ChEBI" id="CHEBI:29105"/>
    </cofactor>
    <text evidence="8">Binds 1 zinc ion.</text>
</comment>
<dbReference type="OrthoDB" id="9807740at2"/>
<dbReference type="EC" id="3.1.-.-" evidence="8"/>
<gene>
    <name evidence="8" type="primary">ybeY</name>
    <name evidence="9" type="ORF">SAMN04488509_101274</name>
</gene>
<keyword evidence="8" id="KW-0698">rRNA processing</keyword>
<evidence type="ECO:0000256" key="3">
    <source>
        <dbReference type="ARBA" id="ARBA00022722"/>
    </source>
</evidence>
<dbReference type="InterPro" id="IPR023091">
    <property type="entry name" value="MetalPrtase_cat_dom_sf_prd"/>
</dbReference>
<dbReference type="Proteomes" id="UP000199603">
    <property type="component" value="Unassembled WGS sequence"/>
</dbReference>
<keyword evidence="3 8" id="KW-0540">Nuclease</keyword>
<name>A0A1G6S3E6_9GAMM</name>
<keyword evidence="7 8" id="KW-0862">Zinc</keyword>
<sequence length="148" mass="16067">MSRIDISYGLPRAGLPAAGTLRAYAEAALAGRREDGELSVRIVDADEGRALNRDYRDKDYATNVLSFPAELPPGVPLPILGDLVLCAPVIAREAEEQGKPLKHHYAHMLVHGVLHLLGHDHMEETEAEAMEAIEREVLAGLGIPDPYA</sequence>
<proteinExistence type="inferred from homology"/>
<keyword evidence="5 8" id="KW-0255">Endonuclease</keyword>
<evidence type="ECO:0000313" key="10">
    <source>
        <dbReference type="Proteomes" id="UP000199603"/>
    </source>
</evidence>
<feature type="binding site" evidence="8">
    <location>
        <position position="115"/>
    </location>
    <ligand>
        <name>Zn(2+)</name>
        <dbReference type="ChEBI" id="CHEBI:29105"/>
        <note>catalytic</note>
    </ligand>
</feature>
<evidence type="ECO:0000256" key="1">
    <source>
        <dbReference type="ARBA" id="ARBA00010875"/>
    </source>
</evidence>
<keyword evidence="6 8" id="KW-0378">Hydrolase</keyword>
<evidence type="ECO:0000256" key="5">
    <source>
        <dbReference type="ARBA" id="ARBA00022759"/>
    </source>
</evidence>
<reference evidence="9 10" key="1">
    <citation type="submission" date="2016-10" db="EMBL/GenBank/DDBJ databases">
        <authorList>
            <person name="de Groot N.N."/>
        </authorList>
    </citation>
    <scope>NUCLEOTIDE SEQUENCE [LARGE SCALE GENOMIC DNA]</scope>
    <source>
        <strain evidence="9 10">DSM 16957</strain>
    </source>
</reference>
<feature type="binding site" evidence="8">
    <location>
        <position position="111"/>
    </location>
    <ligand>
        <name>Zn(2+)</name>
        <dbReference type="ChEBI" id="CHEBI:29105"/>
        <note>catalytic</note>
    </ligand>
</feature>
<organism evidence="9 10">
    <name type="scientific">Aquimonas voraii</name>
    <dbReference type="NCBI Taxonomy" id="265719"/>
    <lineage>
        <taxon>Bacteria</taxon>
        <taxon>Pseudomonadati</taxon>
        <taxon>Pseudomonadota</taxon>
        <taxon>Gammaproteobacteria</taxon>
        <taxon>Lysobacterales</taxon>
        <taxon>Lysobacteraceae</taxon>
        <taxon>Aquimonas</taxon>
    </lineage>
</organism>
<dbReference type="InterPro" id="IPR020549">
    <property type="entry name" value="YbeY_CS"/>
</dbReference>
<comment type="similarity">
    <text evidence="1 8">Belongs to the endoribonuclease YbeY family.</text>
</comment>
<dbReference type="PANTHER" id="PTHR46986">
    <property type="entry name" value="ENDORIBONUCLEASE YBEY, CHLOROPLASTIC"/>
    <property type="match status" value="1"/>
</dbReference>
<feature type="binding site" evidence="8">
    <location>
        <position position="121"/>
    </location>
    <ligand>
        <name>Zn(2+)</name>
        <dbReference type="ChEBI" id="CHEBI:29105"/>
        <note>catalytic</note>
    </ligand>
</feature>
<evidence type="ECO:0000256" key="7">
    <source>
        <dbReference type="ARBA" id="ARBA00022833"/>
    </source>
</evidence>
<evidence type="ECO:0000313" key="9">
    <source>
        <dbReference type="EMBL" id="SDD11203.1"/>
    </source>
</evidence>
<dbReference type="EMBL" id="FNAG01000001">
    <property type="protein sequence ID" value="SDD11203.1"/>
    <property type="molecule type" value="Genomic_DNA"/>
</dbReference>
<dbReference type="STRING" id="265719.SAMN04488509_101274"/>